<dbReference type="OrthoDB" id="7216522at2"/>
<dbReference type="Proteomes" id="UP000186513">
    <property type="component" value="Unassembled WGS sequence"/>
</dbReference>
<dbReference type="InterPro" id="IPR000620">
    <property type="entry name" value="EamA_dom"/>
</dbReference>
<evidence type="ECO:0000313" key="3">
    <source>
        <dbReference type="EMBL" id="SFZ70717.1"/>
    </source>
</evidence>
<dbReference type="Pfam" id="PF00892">
    <property type="entry name" value="EamA"/>
    <property type="match status" value="1"/>
</dbReference>
<keyword evidence="4" id="KW-1185">Reference proteome</keyword>
<feature type="transmembrane region" description="Helical" evidence="1">
    <location>
        <begin position="273"/>
        <end position="291"/>
    </location>
</feature>
<evidence type="ECO:0000313" key="4">
    <source>
        <dbReference type="Proteomes" id="UP000186513"/>
    </source>
</evidence>
<sequence length="295" mass="31677">MTRSILAGLLAGALWGLVFVLPRLIPAFSSTEVTLGRYSVYGLIAVFACLSSWRSHRAAFTPALLGQALWLGLLGNVLYFTLLVFAVRWAGTGLTGLIIGTIPIWVMLLGRPKHLSFVAIVPGLLCTLAGLWLMHGAVAGQQAGSQFNAGVLCALAALLCWTAYAIFNARFLQRQPALSNVVWTNALGLATLLGTLPLFLLSEPGFLQRLNSSQGLAFIAISLAMGGGASWLATWLWNRASQTLPTSLTGQLIVSETLFALAYGYAYEQRWPGGMEWLAVALFVLGISLSIRAHR</sequence>
<feature type="transmembrane region" description="Helical" evidence="1">
    <location>
        <begin position="214"/>
        <end position="236"/>
    </location>
</feature>
<name>A0A1K2H4G2_9NEIS</name>
<gene>
    <name evidence="3" type="ORF">SAMN02745887_00287</name>
</gene>
<dbReference type="RefSeq" id="WP_072426830.1">
    <property type="nucleotide sequence ID" value="NZ_FPKR01000001.1"/>
</dbReference>
<reference evidence="3 4" key="1">
    <citation type="submission" date="2016-11" db="EMBL/GenBank/DDBJ databases">
        <authorList>
            <person name="Jaros S."/>
            <person name="Januszkiewicz K."/>
            <person name="Wedrychowicz H."/>
        </authorList>
    </citation>
    <scope>NUCLEOTIDE SEQUENCE [LARGE SCALE GENOMIC DNA]</scope>
    <source>
        <strain evidence="3 4">DSM 18899</strain>
    </source>
</reference>
<accession>A0A1K2H4G2</accession>
<evidence type="ECO:0000256" key="1">
    <source>
        <dbReference type="SAM" id="Phobius"/>
    </source>
</evidence>
<dbReference type="EMBL" id="FPKR01000001">
    <property type="protein sequence ID" value="SFZ70717.1"/>
    <property type="molecule type" value="Genomic_DNA"/>
</dbReference>
<feature type="transmembrane region" description="Helical" evidence="1">
    <location>
        <begin position="68"/>
        <end position="87"/>
    </location>
</feature>
<feature type="transmembrane region" description="Helical" evidence="1">
    <location>
        <begin position="147"/>
        <end position="169"/>
    </location>
</feature>
<proteinExistence type="predicted"/>
<protein>
    <submittedName>
        <fullName evidence="3">EamA-like transporter family protein</fullName>
    </submittedName>
</protein>
<keyword evidence="1" id="KW-0472">Membrane</keyword>
<evidence type="ECO:0000259" key="2">
    <source>
        <dbReference type="Pfam" id="PF00892"/>
    </source>
</evidence>
<feature type="transmembrane region" description="Helical" evidence="1">
    <location>
        <begin position="117"/>
        <end position="135"/>
    </location>
</feature>
<feature type="transmembrane region" description="Helical" evidence="1">
    <location>
        <begin position="181"/>
        <end position="202"/>
    </location>
</feature>
<keyword evidence="1" id="KW-1133">Transmembrane helix</keyword>
<dbReference type="STRING" id="1121279.SAMN02745887_00287"/>
<feature type="transmembrane region" description="Helical" evidence="1">
    <location>
        <begin position="38"/>
        <end position="56"/>
    </location>
</feature>
<feature type="transmembrane region" description="Helical" evidence="1">
    <location>
        <begin position="248"/>
        <end position="267"/>
    </location>
</feature>
<keyword evidence="1" id="KW-0812">Transmembrane</keyword>
<feature type="domain" description="EamA" evidence="2">
    <location>
        <begin position="149"/>
        <end position="290"/>
    </location>
</feature>
<dbReference type="AlphaFoldDB" id="A0A1K2H4G2"/>
<dbReference type="GO" id="GO:0016020">
    <property type="term" value="C:membrane"/>
    <property type="evidence" value="ECO:0007669"/>
    <property type="project" value="InterPro"/>
</dbReference>
<organism evidence="3 4">
    <name type="scientific">Chitinimonas taiwanensis DSM 18899</name>
    <dbReference type="NCBI Taxonomy" id="1121279"/>
    <lineage>
        <taxon>Bacteria</taxon>
        <taxon>Pseudomonadati</taxon>
        <taxon>Pseudomonadota</taxon>
        <taxon>Betaproteobacteria</taxon>
        <taxon>Neisseriales</taxon>
        <taxon>Chitinibacteraceae</taxon>
        <taxon>Chitinimonas</taxon>
    </lineage>
</organism>
<feature type="transmembrane region" description="Helical" evidence="1">
    <location>
        <begin position="93"/>
        <end position="110"/>
    </location>
</feature>